<keyword evidence="6 10" id="KW-0378">Hydrolase</keyword>
<evidence type="ECO:0000256" key="8">
    <source>
        <dbReference type="ARBA" id="ARBA00022842"/>
    </source>
</evidence>
<comment type="similarity">
    <text evidence="10">Belongs to the XPG/RAD2 endonuclease family. FEN1 subfamily.</text>
</comment>
<evidence type="ECO:0000256" key="9">
    <source>
        <dbReference type="ARBA" id="ARBA00023204"/>
    </source>
</evidence>
<evidence type="ECO:0000256" key="4">
    <source>
        <dbReference type="ARBA" id="ARBA00022759"/>
    </source>
</evidence>
<dbReference type="InterPro" id="IPR006084">
    <property type="entry name" value="XPG/Rad2"/>
</dbReference>
<evidence type="ECO:0000313" key="13">
    <source>
        <dbReference type="EMBL" id="AIF18811.1"/>
    </source>
</evidence>
<dbReference type="InterPro" id="IPR006085">
    <property type="entry name" value="XPG_DNA_repair_N"/>
</dbReference>
<comment type="cofactor">
    <cofactor evidence="10">
        <name>Mg(2+)</name>
        <dbReference type="ChEBI" id="CHEBI:18420"/>
    </cofactor>
    <text evidence="10">Binds 2 magnesium ions per subunit. They probably participate in the reaction catalyzed by the enzyme. May bind an additional third magnesium ion after substrate binding.</text>
</comment>
<sequence length="323" mass="37529">MSGNSIAIDGYNIIYQFLTTIRGPTGEPLMNSKGKITSHITGLFYRNINLLNNNIRPIYVLDGKPPQLKSTLIKKRKEIREKNQEKYQKAMEEGDQEQARRYAHSMIKINEGIINDVKKILDLMGIQCIQAPAEGEATVAYMNELDLVNYAVSQDYDSLLFGAKRLCRNLTVSGKRRIPRTNRYMNVEPEIIELKEFLRINEINREQLVDIAILIGTDYNPNGFTRIGPKTAIKNIKKYKRIEEIPKIERELELIDVDQVRNMFLNPDVIKPEIIENKELKKEELISYLCDENDFSEERISNTIKKLDKVEEQQSETLDKWFN</sequence>
<dbReference type="GO" id="GO:0003677">
    <property type="term" value="F:DNA binding"/>
    <property type="evidence" value="ECO:0007669"/>
    <property type="project" value="UniProtKB-UniRule"/>
</dbReference>
<dbReference type="Gene3D" id="1.10.150.20">
    <property type="entry name" value="5' to 3' exonuclease, C-terminal subdomain"/>
    <property type="match status" value="1"/>
</dbReference>
<keyword evidence="7 10" id="KW-0269">Exonuclease</keyword>
<feature type="binding site" evidence="10">
    <location>
        <position position="9"/>
    </location>
    <ligand>
        <name>Mg(2+)</name>
        <dbReference type="ChEBI" id="CHEBI:18420"/>
        <label>1</label>
    </ligand>
</feature>
<dbReference type="Gene3D" id="3.40.50.1010">
    <property type="entry name" value="5'-nuclease"/>
    <property type="match status" value="1"/>
</dbReference>
<dbReference type="NCBIfam" id="TIGR03674">
    <property type="entry name" value="fen_arch"/>
    <property type="match status" value="1"/>
</dbReference>
<reference evidence="13" key="1">
    <citation type="journal article" date="2014" name="Genome Biol. Evol.">
        <title>Pangenome evidence for extensive interdomain horizontal transfer affecting lineage core and shell genes in uncultured planktonic thaumarchaeota and euryarchaeota.</title>
        <authorList>
            <person name="Deschamps P."/>
            <person name="Zivanovic Y."/>
            <person name="Moreira D."/>
            <person name="Rodriguez-Valera F."/>
            <person name="Lopez-Garcia P."/>
        </authorList>
    </citation>
    <scope>NUCLEOTIDE SEQUENCE</scope>
</reference>
<dbReference type="GO" id="GO:0043137">
    <property type="term" value="P:DNA replication, removal of RNA primer"/>
    <property type="evidence" value="ECO:0007669"/>
    <property type="project" value="UniProtKB-UniRule"/>
</dbReference>
<dbReference type="GO" id="GO:0006281">
    <property type="term" value="P:DNA repair"/>
    <property type="evidence" value="ECO:0007669"/>
    <property type="project" value="UniProtKB-UniRule"/>
</dbReference>
<dbReference type="PRINTS" id="PR00853">
    <property type="entry name" value="XPGRADSUPER"/>
</dbReference>
<dbReference type="InterPro" id="IPR006086">
    <property type="entry name" value="XPG-I_dom"/>
</dbReference>
<evidence type="ECO:0000259" key="12">
    <source>
        <dbReference type="SMART" id="SM00485"/>
    </source>
</evidence>
<evidence type="ECO:0000256" key="7">
    <source>
        <dbReference type="ARBA" id="ARBA00022839"/>
    </source>
</evidence>
<dbReference type="SMART" id="SM00484">
    <property type="entry name" value="XPGI"/>
    <property type="match status" value="1"/>
</dbReference>
<proteinExistence type="inferred from homology"/>
<dbReference type="AlphaFoldDB" id="A0A075HR26"/>
<evidence type="ECO:0000256" key="6">
    <source>
        <dbReference type="ARBA" id="ARBA00022801"/>
    </source>
</evidence>
<evidence type="ECO:0000259" key="11">
    <source>
        <dbReference type="SMART" id="SM00484"/>
    </source>
</evidence>
<dbReference type="InterPro" id="IPR019973">
    <property type="entry name" value="Flap_endonuc_arc"/>
</dbReference>
<dbReference type="EC" id="3.1.-.-" evidence="10"/>
<keyword evidence="8 10" id="KW-0460">Magnesium</keyword>
<keyword evidence="4 10" id="KW-0255">Endonuclease</keyword>
<dbReference type="SUPFAM" id="SSF88723">
    <property type="entry name" value="PIN domain-like"/>
    <property type="match status" value="1"/>
</dbReference>
<dbReference type="InterPro" id="IPR029060">
    <property type="entry name" value="PIN-like_dom_sf"/>
</dbReference>
<evidence type="ECO:0000256" key="5">
    <source>
        <dbReference type="ARBA" id="ARBA00022763"/>
    </source>
</evidence>
<feature type="binding site" evidence="10">
    <location>
        <position position="134"/>
    </location>
    <ligand>
        <name>Mg(2+)</name>
        <dbReference type="ChEBI" id="CHEBI:18420"/>
        <label>1</label>
    </ligand>
</feature>
<keyword evidence="1 10" id="KW-0235">DNA replication</keyword>
<dbReference type="Pfam" id="PF00752">
    <property type="entry name" value="XPG_N"/>
    <property type="match status" value="1"/>
</dbReference>
<keyword evidence="3 10" id="KW-0479">Metal-binding</keyword>
<dbReference type="SUPFAM" id="SSF47807">
    <property type="entry name" value="5' to 3' exonuclease, C-terminal subdomain"/>
    <property type="match status" value="1"/>
</dbReference>
<comment type="subunit">
    <text evidence="10">Interacts with PCNA. PCNA stimulates the nuclease activity without altering cleavage specificity.</text>
</comment>
<feature type="binding site" evidence="10">
    <location>
        <position position="157"/>
    </location>
    <ligand>
        <name>Mg(2+)</name>
        <dbReference type="ChEBI" id="CHEBI:18420"/>
        <label>2</label>
    </ligand>
</feature>
<name>A0A075HR26_9ARCH</name>
<dbReference type="PANTHER" id="PTHR11081">
    <property type="entry name" value="FLAP ENDONUCLEASE FAMILY MEMBER"/>
    <property type="match status" value="1"/>
</dbReference>
<keyword evidence="9 10" id="KW-0234">DNA repair</keyword>
<feature type="binding site" evidence="10">
    <location>
        <position position="62"/>
    </location>
    <ligand>
        <name>Mg(2+)</name>
        <dbReference type="ChEBI" id="CHEBI:18420"/>
        <label>1</label>
    </ligand>
</feature>
<feature type="binding site" evidence="10">
    <location>
        <position position="155"/>
    </location>
    <ligand>
        <name>Mg(2+)</name>
        <dbReference type="ChEBI" id="CHEBI:18420"/>
        <label>2</label>
    </ligand>
</feature>
<dbReference type="GO" id="GO:0000287">
    <property type="term" value="F:magnesium ion binding"/>
    <property type="evidence" value="ECO:0007669"/>
    <property type="project" value="UniProtKB-UniRule"/>
</dbReference>
<dbReference type="EMBL" id="KF901121">
    <property type="protein sequence ID" value="AIF18811.1"/>
    <property type="molecule type" value="Genomic_DNA"/>
</dbReference>
<dbReference type="SMART" id="SM00485">
    <property type="entry name" value="XPGN"/>
    <property type="match status" value="1"/>
</dbReference>
<dbReference type="FunFam" id="3.40.50.1010:FF:000016">
    <property type="entry name" value="Flap endonuclease 1"/>
    <property type="match status" value="1"/>
</dbReference>
<comment type="caution">
    <text evidence="10">Lacks conserved residue(s) required for the propagation of feature annotation.</text>
</comment>
<accession>A0A075HR26</accession>
<feature type="binding site" evidence="10">
    <location>
        <position position="218"/>
    </location>
    <ligand>
        <name>Mg(2+)</name>
        <dbReference type="ChEBI" id="CHEBI:18420"/>
        <label>2</label>
    </ligand>
</feature>
<protein>
    <recommendedName>
        <fullName evidence="10">Flap endonuclease 1</fullName>
        <shortName evidence="10">FEN-1</shortName>
        <ecNumber evidence="10">3.1.-.-</ecNumber>
    </recommendedName>
    <alternativeName>
        <fullName evidence="10">Flap structure-specific endonuclease 1</fullName>
    </alternativeName>
</protein>
<dbReference type="InterPro" id="IPR036279">
    <property type="entry name" value="5-3_exonuclease_C_sf"/>
</dbReference>
<feature type="domain" description="XPG-I" evidence="11">
    <location>
        <begin position="122"/>
        <end position="203"/>
    </location>
</feature>
<dbReference type="Pfam" id="PF00867">
    <property type="entry name" value="XPG_I"/>
    <property type="match status" value="1"/>
</dbReference>
<dbReference type="SMART" id="SM00279">
    <property type="entry name" value="HhH2"/>
    <property type="match status" value="1"/>
</dbReference>
<evidence type="ECO:0000256" key="2">
    <source>
        <dbReference type="ARBA" id="ARBA00022722"/>
    </source>
</evidence>
<dbReference type="PANTHER" id="PTHR11081:SF9">
    <property type="entry name" value="FLAP ENDONUCLEASE 1"/>
    <property type="match status" value="1"/>
</dbReference>
<dbReference type="GO" id="GO:0008409">
    <property type="term" value="F:5'-3' exonuclease activity"/>
    <property type="evidence" value="ECO:0007669"/>
    <property type="project" value="UniProtKB-UniRule"/>
</dbReference>
<comment type="function">
    <text evidence="10">Structure-specific nuclease with 5'-flap endonuclease and 5'-3' exonuclease activities involved in DNA replication and repair. During DNA replication, cleaves the 5'-overhanging flap structure that is generated by displacement synthesis when DNA polymerase encounters the 5'-end of a downstream Okazaki fragment. Binds the unpaired 3'-DNA end and kinks the DNA to facilitate 5' cleavage specificity. Cleaves one nucleotide into the double-stranded DNA from the junction in flap DNA, leaving a nick for ligation. Also involved in the base excision repair (BER) pathway. Acts as a genome stabilization factor that prevents flaps from equilibrating into structurs that lead to duplications and deletions. Also possesses 5'-3' exonuclease activity on nicked or gapped double-stranded DNA.</text>
</comment>
<keyword evidence="2 10" id="KW-0540">Nuclease</keyword>
<evidence type="ECO:0000256" key="3">
    <source>
        <dbReference type="ARBA" id="ARBA00022723"/>
    </source>
</evidence>
<dbReference type="GO" id="GO:0017108">
    <property type="term" value="F:5'-flap endonuclease activity"/>
    <property type="evidence" value="ECO:0007669"/>
    <property type="project" value="UniProtKB-UniRule"/>
</dbReference>
<dbReference type="CDD" id="cd09867">
    <property type="entry name" value="PIN_FEN1"/>
    <property type="match status" value="1"/>
</dbReference>
<dbReference type="InterPro" id="IPR008918">
    <property type="entry name" value="HhH2"/>
</dbReference>
<feature type="domain" description="XPG N-terminal" evidence="12">
    <location>
        <begin position="1"/>
        <end position="83"/>
    </location>
</feature>
<dbReference type="InterPro" id="IPR023426">
    <property type="entry name" value="Flap_endonuc"/>
</dbReference>
<keyword evidence="5 10" id="KW-0227">DNA damage</keyword>
<gene>
    <name evidence="13" type="primary">FEN1</name>
    <name evidence="10" type="synonym">fen</name>
    <name evidence="13" type="synonym">RAD2</name>
</gene>
<feature type="binding site" evidence="10">
    <location>
        <position position="136"/>
    </location>
    <ligand>
        <name>Mg(2+)</name>
        <dbReference type="ChEBI" id="CHEBI:18420"/>
        <label>1</label>
    </ligand>
</feature>
<dbReference type="CDD" id="cd09903">
    <property type="entry name" value="H3TH_FEN1-Arc"/>
    <property type="match status" value="1"/>
</dbReference>
<organism evidence="13">
    <name type="scientific">uncultured marine thaumarchaeote KM3_84_F03</name>
    <dbReference type="NCBI Taxonomy" id="1456313"/>
    <lineage>
        <taxon>Archaea</taxon>
        <taxon>Nitrososphaerota</taxon>
        <taxon>environmental samples</taxon>
    </lineage>
</organism>
<dbReference type="HAMAP" id="MF_00614">
    <property type="entry name" value="Fen"/>
    <property type="match status" value="1"/>
</dbReference>
<evidence type="ECO:0000256" key="1">
    <source>
        <dbReference type="ARBA" id="ARBA00022705"/>
    </source>
</evidence>
<evidence type="ECO:0000256" key="10">
    <source>
        <dbReference type="HAMAP-Rule" id="MF_00614"/>
    </source>
</evidence>